<dbReference type="InterPro" id="IPR007383">
    <property type="entry name" value="DUF445"/>
</dbReference>
<keyword evidence="8" id="KW-1185">Reference proteome</keyword>
<accession>A0ABR6CKY9</accession>
<dbReference type="InterPro" id="IPR016991">
    <property type="entry name" value="UCP032178"/>
</dbReference>
<proteinExistence type="inferred from homology"/>
<dbReference type="Proteomes" id="UP000626697">
    <property type="component" value="Unassembled WGS sequence"/>
</dbReference>
<evidence type="ECO:0000256" key="5">
    <source>
        <dbReference type="ARBA" id="ARBA00023136"/>
    </source>
</evidence>
<comment type="similarity">
    <text evidence="2">Belongs to the UPF0754 family.</text>
</comment>
<feature type="transmembrane region" description="Helical" evidence="6">
    <location>
        <begin position="354"/>
        <end position="376"/>
    </location>
</feature>
<dbReference type="Pfam" id="PF04286">
    <property type="entry name" value="DUF445"/>
    <property type="match status" value="1"/>
</dbReference>
<keyword evidence="5 6" id="KW-0472">Membrane</keyword>
<sequence>MNLLLTIIFMVLIGAIIGGSTNYLAIKMLFHPYKAVYLFGRRLPFTPGLLPKRQAELATQLGKVVVEHLLTPDSIQNKIMNASFKQDMKEWMQGEVKKVVSTDKSLNEMLTQFGVQQPGEKLEKYAQKIVLNKYNNWLTAHRHQTLDEVLPPQIKEKASEMIPTLSACIMQKGKEYFNSEEGKARLEFMVDDFLKNRGMFGNMIQMFVGNGKLVDKVQPELIKFLEQKKTVELFTVLMVGEWSKVKQWEFSKVENMLGNEKIQTLLLEKMAEILAIEEMMTKPLKEITNDVEELIIEKMVPAVFEQGVGYLSNHLTPLIAKLQIEKIVEEQVAGFPMEHLEKIVLSIAKKELSMITYLGALLGGIIGIVQGLIAVFM</sequence>
<dbReference type="PANTHER" id="PTHR35791">
    <property type="entry name" value="UPF0754 MEMBRANE PROTEIN YHEB"/>
    <property type="match status" value="1"/>
</dbReference>
<evidence type="ECO:0000313" key="7">
    <source>
        <dbReference type="EMBL" id="MBA9025288.1"/>
    </source>
</evidence>
<reference evidence="7 8" key="1">
    <citation type="submission" date="2020-08" db="EMBL/GenBank/DDBJ databases">
        <title>Genomic Encyclopedia of Type Strains, Phase IV (KMG-IV): sequencing the most valuable type-strain genomes for metagenomic binning, comparative biology and taxonomic classification.</title>
        <authorList>
            <person name="Goeker M."/>
        </authorList>
    </citation>
    <scope>NUCLEOTIDE SEQUENCE [LARGE SCALE GENOMIC DNA]</scope>
    <source>
        <strain evidence="7 8">DSM 105481</strain>
    </source>
</reference>
<evidence type="ECO:0000256" key="2">
    <source>
        <dbReference type="ARBA" id="ARBA00008053"/>
    </source>
</evidence>
<dbReference type="RefSeq" id="WP_182501462.1">
    <property type="nucleotide sequence ID" value="NZ_JACJHX010000001.1"/>
</dbReference>
<organism evidence="7 8">
    <name type="scientific">Peribacillus huizhouensis</name>
    <dbReference type="NCBI Taxonomy" id="1501239"/>
    <lineage>
        <taxon>Bacteria</taxon>
        <taxon>Bacillati</taxon>
        <taxon>Bacillota</taxon>
        <taxon>Bacilli</taxon>
        <taxon>Bacillales</taxon>
        <taxon>Bacillaceae</taxon>
        <taxon>Peribacillus</taxon>
    </lineage>
</organism>
<gene>
    <name evidence="7" type="ORF">HNP81_000570</name>
</gene>
<name>A0ABR6CKY9_9BACI</name>
<comment type="caution">
    <text evidence="7">The sequence shown here is derived from an EMBL/GenBank/DDBJ whole genome shotgun (WGS) entry which is preliminary data.</text>
</comment>
<evidence type="ECO:0000313" key="8">
    <source>
        <dbReference type="Proteomes" id="UP000626697"/>
    </source>
</evidence>
<evidence type="ECO:0000256" key="4">
    <source>
        <dbReference type="ARBA" id="ARBA00022989"/>
    </source>
</evidence>
<evidence type="ECO:0000256" key="6">
    <source>
        <dbReference type="SAM" id="Phobius"/>
    </source>
</evidence>
<dbReference type="PANTHER" id="PTHR35791:SF1">
    <property type="entry name" value="UPF0754 MEMBRANE PROTEIN YHEB"/>
    <property type="match status" value="1"/>
</dbReference>
<protein>
    <submittedName>
        <fullName evidence="7">Uncharacterized membrane protein YheB (UPF0754 family)</fullName>
    </submittedName>
</protein>
<evidence type="ECO:0000256" key="3">
    <source>
        <dbReference type="ARBA" id="ARBA00022692"/>
    </source>
</evidence>
<keyword evidence="3 6" id="KW-0812">Transmembrane</keyword>
<evidence type="ECO:0000256" key="1">
    <source>
        <dbReference type="ARBA" id="ARBA00004236"/>
    </source>
</evidence>
<dbReference type="PIRSF" id="PIRSF032178">
    <property type="entry name" value="UCP032178"/>
    <property type="match status" value="1"/>
</dbReference>
<keyword evidence="4 6" id="KW-1133">Transmembrane helix</keyword>
<dbReference type="EMBL" id="JACJHX010000001">
    <property type="protein sequence ID" value="MBA9025288.1"/>
    <property type="molecule type" value="Genomic_DNA"/>
</dbReference>
<comment type="subcellular location">
    <subcellularLocation>
        <location evidence="1">Cell membrane</location>
    </subcellularLocation>
</comment>